<comment type="similarity">
    <text evidence="1">Belongs to the avfA family.</text>
</comment>
<dbReference type="InterPro" id="IPR016040">
    <property type="entry name" value="NAD(P)-bd_dom"/>
</dbReference>
<dbReference type="SUPFAM" id="SSF51735">
    <property type="entry name" value="NAD(P)-binding Rossmann-fold domains"/>
    <property type="match status" value="1"/>
</dbReference>
<dbReference type="PANTHER" id="PTHR43355">
    <property type="entry name" value="FLAVIN REDUCTASE (NADPH)"/>
    <property type="match status" value="1"/>
</dbReference>
<keyword evidence="4" id="KW-1185">Reference proteome</keyword>
<dbReference type="GO" id="GO:0016646">
    <property type="term" value="F:oxidoreductase activity, acting on the CH-NH group of donors, NAD or NADP as acceptor"/>
    <property type="evidence" value="ECO:0007669"/>
    <property type="project" value="TreeGrafter"/>
</dbReference>
<comment type="caution">
    <text evidence="3">The sequence shown here is derived from an EMBL/GenBank/DDBJ whole genome shotgun (WGS) entry which is preliminary data.</text>
</comment>
<evidence type="ECO:0000256" key="1">
    <source>
        <dbReference type="ARBA" id="ARBA00038376"/>
    </source>
</evidence>
<dbReference type="InterPro" id="IPR036291">
    <property type="entry name" value="NAD(P)-bd_dom_sf"/>
</dbReference>
<evidence type="ECO:0000313" key="4">
    <source>
        <dbReference type="Proteomes" id="UP000037904"/>
    </source>
</evidence>
<reference evidence="3 4" key="1">
    <citation type="submission" date="2015-04" db="EMBL/GenBank/DDBJ databases">
        <title>The draft genome sequence of Fusarium langsethiae, a T-2/HT-2 mycotoxin producer.</title>
        <authorList>
            <person name="Lysoe E."/>
            <person name="Divon H.H."/>
            <person name="Terzi V."/>
            <person name="Orru L."/>
            <person name="Lamontanara A."/>
            <person name="Kolseth A.-K."/>
            <person name="Frandsen R.J."/>
            <person name="Nielsen K."/>
            <person name="Thrane U."/>
        </authorList>
    </citation>
    <scope>NUCLEOTIDE SEQUENCE [LARGE SCALE GENOMIC DNA]</scope>
    <source>
        <strain evidence="3 4">Fl201059</strain>
    </source>
</reference>
<protein>
    <recommendedName>
        <fullName evidence="2">NAD(P)-binding domain-containing protein</fullName>
    </recommendedName>
</protein>
<dbReference type="InterPro" id="IPR051606">
    <property type="entry name" value="Polyketide_Oxido-like"/>
</dbReference>
<evidence type="ECO:0000259" key="2">
    <source>
        <dbReference type="Pfam" id="PF13460"/>
    </source>
</evidence>
<sequence>MAGKNILVFGATGPSGIVLLRELLHRKLPVLAYCRTPSKIPEDISSDPLLEVVKGEMSQRDALSKAISKSRAIISLLGPTSAKLLSNTEFADYYRMIVPLMKEHGVSRILALGTMSIYQPDDQSSISRALLRILVMGVANTAYHNILAIQQYFETLNDTSIDWTVFRVGLLTGSSDQSPWLANRGKAFAGPVGAPGHTSSMDRSVLAHWLADITTADPAVWVRQMPAISKAG</sequence>
<dbReference type="Gene3D" id="3.40.50.720">
    <property type="entry name" value="NAD(P)-binding Rossmann-like Domain"/>
    <property type="match status" value="1"/>
</dbReference>
<dbReference type="PANTHER" id="PTHR43355:SF2">
    <property type="entry name" value="FLAVIN REDUCTASE (NADPH)"/>
    <property type="match status" value="1"/>
</dbReference>
<dbReference type="AlphaFoldDB" id="A0A0M9EMS4"/>
<name>A0A0M9EMS4_FUSLA</name>
<feature type="domain" description="NAD(P)-binding" evidence="2">
    <location>
        <begin position="10"/>
        <end position="214"/>
    </location>
</feature>
<dbReference type="OrthoDB" id="10254221at2759"/>
<dbReference type="EMBL" id="JXCE01000834">
    <property type="protein sequence ID" value="KPA35912.1"/>
    <property type="molecule type" value="Genomic_DNA"/>
</dbReference>
<dbReference type="Proteomes" id="UP000037904">
    <property type="component" value="Unassembled WGS sequence"/>
</dbReference>
<evidence type="ECO:0000313" key="3">
    <source>
        <dbReference type="EMBL" id="KPA35912.1"/>
    </source>
</evidence>
<dbReference type="Pfam" id="PF13460">
    <property type="entry name" value="NAD_binding_10"/>
    <property type="match status" value="1"/>
</dbReference>
<gene>
    <name evidence="3" type="ORF">FLAG1_11359</name>
</gene>
<accession>A0A0M9EMS4</accession>
<proteinExistence type="inferred from homology"/>
<organism evidence="3 4">
    <name type="scientific">Fusarium langsethiae</name>
    <dbReference type="NCBI Taxonomy" id="179993"/>
    <lineage>
        <taxon>Eukaryota</taxon>
        <taxon>Fungi</taxon>
        <taxon>Dikarya</taxon>
        <taxon>Ascomycota</taxon>
        <taxon>Pezizomycotina</taxon>
        <taxon>Sordariomycetes</taxon>
        <taxon>Hypocreomycetidae</taxon>
        <taxon>Hypocreales</taxon>
        <taxon>Nectriaceae</taxon>
        <taxon>Fusarium</taxon>
    </lineage>
</organism>